<dbReference type="Pfam" id="PF08447">
    <property type="entry name" value="PAS_3"/>
    <property type="match status" value="1"/>
</dbReference>
<dbReference type="RefSeq" id="WP_093269765.1">
    <property type="nucleotide sequence ID" value="NZ_FNDD01000003.1"/>
</dbReference>
<evidence type="ECO:0000256" key="2">
    <source>
        <dbReference type="ARBA" id="ARBA00023224"/>
    </source>
</evidence>
<dbReference type="AlphaFoldDB" id="A0A1G7XAW7"/>
<evidence type="ECO:0000259" key="6">
    <source>
        <dbReference type="PROSITE" id="PS50112"/>
    </source>
</evidence>
<dbReference type="SUPFAM" id="SSF55785">
    <property type="entry name" value="PYP-like sensor domain (PAS domain)"/>
    <property type="match status" value="1"/>
</dbReference>
<dbReference type="InterPro" id="IPR004090">
    <property type="entry name" value="Chemotax_Me-accpt_rcpt"/>
</dbReference>
<dbReference type="GO" id="GO:0016020">
    <property type="term" value="C:membrane"/>
    <property type="evidence" value="ECO:0007669"/>
    <property type="project" value="UniProtKB-SubCell"/>
</dbReference>
<dbReference type="GO" id="GO:0007165">
    <property type="term" value="P:signal transduction"/>
    <property type="evidence" value="ECO:0007669"/>
    <property type="project" value="UniProtKB-KW"/>
</dbReference>
<evidence type="ECO:0000256" key="1">
    <source>
        <dbReference type="ARBA" id="ARBA00004370"/>
    </source>
</evidence>
<feature type="domain" description="PAS" evidence="6">
    <location>
        <begin position="18"/>
        <end position="48"/>
    </location>
</feature>
<dbReference type="PROSITE" id="PS50112">
    <property type="entry name" value="PAS"/>
    <property type="match status" value="1"/>
</dbReference>
<reference evidence="8" key="1">
    <citation type="submission" date="2016-10" db="EMBL/GenBank/DDBJ databases">
        <authorList>
            <person name="Varghese N."/>
            <person name="Submissions S."/>
        </authorList>
    </citation>
    <scope>NUCLEOTIDE SEQUENCE [LARGE SCALE GENOMIC DNA]</scope>
    <source>
        <strain evidence="8">CGMCC 1.10228</strain>
    </source>
</reference>
<dbReference type="CDD" id="cd00130">
    <property type="entry name" value="PAS"/>
    <property type="match status" value="1"/>
</dbReference>
<dbReference type="Proteomes" id="UP000198854">
    <property type="component" value="Unassembled WGS sequence"/>
</dbReference>
<evidence type="ECO:0000256" key="4">
    <source>
        <dbReference type="PROSITE-ProRule" id="PRU00284"/>
    </source>
</evidence>
<gene>
    <name evidence="7" type="ORF">SAMN04488136_10358</name>
</gene>
<protein>
    <submittedName>
        <fullName evidence="7">Methyl-accepting chemotaxis sensory transducer with Pas/Pac sensor</fullName>
    </submittedName>
</protein>
<dbReference type="InterPro" id="IPR004089">
    <property type="entry name" value="MCPsignal_dom"/>
</dbReference>
<dbReference type="SMART" id="SM00283">
    <property type="entry name" value="MA"/>
    <property type="match status" value="1"/>
</dbReference>
<dbReference type="SUPFAM" id="SSF58104">
    <property type="entry name" value="Methyl-accepting chemotaxis protein (MCP) signaling domain"/>
    <property type="match status" value="1"/>
</dbReference>
<name>A0A1G7XAW7_9VIBR</name>
<dbReference type="InterPro" id="IPR013655">
    <property type="entry name" value="PAS_fold_3"/>
</dbReference>
<comment type="similarity">
    <text evidence="3">Belongs to the methyl-accepting chemotaxis (MCP) protein family.</text>
</comment>
<dbReference type="InterPro" id="IPR035965">
    <property type="entry name" value="PAS-like_dom_sf"/>
</dbReference>
<evidence type="ECO:0000313" key="7">
    <source>
        <dbReference type="EMBL" id="SDG81372.1"/>
    </source>
</evidence>
<dbReference type="Pfam" id="PF00015">
    <property type="entry name" value="MCPsignal"/>
    <property type="match status" value="1"/>
</dbReference>
<dbReference type="GO" id="GO:0006935">
    <property type="term" value="P:chemotaxis"/>
    <property type="evidence" value="ECO:0007669"/>
    <property type="project" value="InterPro"/>
</dbReference>
<evidence type="ECO:0000259" key="5">
    <source>
        <dbReference type="PROSITE" id="PS50111"/>
    </source>
</evidence>
<dbReference type="PANTHER" id="PTHR32089:SF112">
    <property type="entry name" value="LYSOZYME-LIKE PROTEIN-RELATED"/>
    <property type="match status" value="1"/>
</dbReference>
<evidence type="ECO:0000256" key="3">
    <source>
        <dbReference type="ARBA" id="ARBA00029447"/>
    </source>
</evidence>
<proteinExistence type="inferred from homology"/>
<dbReference type="NCBIfam" id="TIGR00229">
    <property type="entry name" value="sensory_box"/>
    <property type="match status" value="1"/>
</dbReference>
<dbReference type="FunFam" id="1.10.287.950:FF:000001">
    <property type="entry name" value="Methyl-accepting chemotaxis sensory transducer"/>
    <property type="match status" value="1"/>
</dbReference>
<evidence type="ECO:0000313" key="8">
    <source>
        <dbReference type="Proteomes" id="UP000198854"/>
    </source>
</evidence>
<dbReference type="EMBL" id="FNDD01000003">
    <property type="protein sequence ID" value="SDG81372.1"/>
    <property type="molecule type" value="Genomic_DNA"/>
</dbReference>
<dbReference type="PANTHER" id="PTHR32089">
    <property type="entry name" value="METHYL-ACCEPTING CHEMOTAXIS PROTEIN MCPB"/>
    <property type="match status" value="1"/>
</dbReference>
<dbReference type="Gene3D" id="3.30.450.20">
    <property type="entry name" value="PAS domain"/>
    <property type="match status" value="1"/>
</dbReference>
<dbReference type="PROSITE" id="PS50111">
    <property type="entry name" value="CHEMOTAXIS_TRANSDUC_2"/>
    <property type="match status" value="1"/>
</dbReference>
<keyword evidence="8" id="KW-1185">Reference proteome</keyword>
<sequence length="516" mass="57069">MTSRITRNKTYPANANLISTTDPQSHITYANPDFCEIAGYQPEELDGELHNIVRHHDMPKAAFAQLWHYLGQGKSWMGLVKNQCKDRGYHYWVSAFVTPIRDAQGRVVEYQSVRSKPSQQQTERAEELYQTLQAGKTSRQWRFPLHQILVGLSSLTLVGCGAELVLAPSWLASLVAIVSTGLLTTSIYQHQRYRHLSELAQQAYVNPLMEKPYTGHFDDYSRLELALLMRKAELRAVTARATETSGQILHSAEKEFANIQTIGRSLEQQCEETQSVATAVEELTHSIQDVANSAADAHGLTQAAALQSAESQQSLAKTDQAINQLVSALGESQQIIDTLQTETQDIRQVLTVISQISEQTNLLALNAAIEAARAGEQGRGFAVVADEVRQLAAKTSDSADEIQAMLNQFQGTVTRAFDSMQHGIELSNQCQQRAGSTGEVLKDINHKLTQVADNSHQIASAVEQQAGVTREINSNIANIQSLANHTSEHSQSSVQRTRQLVDGIEALKRLMQQFVE</sequence>
<dbReference type="CDD" id="cd11386">
    <property type="entry name" value="MCP_signal"/>
    <property type="match status" value="1"/>
</dbReference>
<organism evidence="7 8">
    <name type="scientific">Vibrio xiamenensis</name>
    <dbReference type="NCBI Taxonomy" id="861298"/>
    <lineage>
        <taxon>Bacteria</taxon>
        <taxon>Pseudomonadati</taxon>
        <taxon>Pseudomonadota</taxon>
        <taxon>Gammaproteobacteria</taxon>
        <taxon>Vibrionales</taxon>
        <taxon>Vibrionaceae</taxon>
        <taxon>Vibrio</taxon>
    </lineage>
</organism>
<dbReference type="STRING" id="861298.SAMN04488136_10358"/>
<comment type="subcellular location">
    <subcellularLocation>
        <location evidence="1">Membrane</location>
    </subcellularLocation>
</comment>
<dbReference type="InterPro" id="IPR000014">
    <property type="entry name" value="PAS"/>
</dbReference>
<dbReference type="PRINTS" id="PR00260">
    <property type="entry name" value="CHEMTRNSDUCR"/>
</dbReference>
<dbReference type="OrthoDB" id="5675566at2"/>
<dbReference type="GO" id="GO:0004888">
    <property type="term" value="F:transmembrane signaling receptor activity"/>
    <property type="evidence" value="ECO:0007669"/>
    <property type="project" value="InterPro"/>
</dbReference>
<keyword evidence="2 4" id="KW-0807">Transducer</keyword>
<feature type="domain" description="Methyl-accepting transducer" evidence="5">
    <location>
        <begin position="244"/>
        <end position="480"/>
    </location>
</feature>
<accession>A0A1G7XAW7</accession>
<dbReference type="Gene3D" id="1.10.287.950">
    <property type="entry name" value="Methyl-accepting chemotaxis protein"/>
    <property type="match status" value="1"/>
</dbReference>